<organism evidence="2 3">
    <name type="scientific">Drosophila madeirensis</name>
    <name type="common">Fruit fly</name>
    <dbReference type="NCBI Taxonomy" id="30013"/>
    <lineage>
        <taxon>Eukaryota</taxon>
        <taxon>Metazoa</taxon>
        <taxon>Ecdysozoa</taxon>
        <taxon>Arthropoda</taxon>
        <taxon>Hexapoda</taxon>
        <taxon>Insecta</taxon>
        <taxon>Pterygota</taxon>
        <taxon>Neoptera</taxon>
        <taxon>Endopterygota</taxon>
        <taxon>Diptera</taxon>
        <taxon>Brachycera</taxon>
        <taxon>Muscomorpha</taxon>
        <taxon>Ephydroidea</taxon>
        <taxon>Drosophilidae</taxon>
        <taxon>Drosophila</taxon>
        <taxon>Sophophora</taxon>
    </lineage>
</organism>
<feature type="region of interest" description="Disordered" evidence="1">
    <location>
        <begin position="1234"/>
        <end position="1259"/>
    </location>
</feature>
<evidence type="ECO:0000313" key="3">
    <source>
        <dbReference type="Proteomes" id="UP001500889"/>
    </source>
</evidence>
<evidence type="ECO:0000256" key="1">
    <source>
        <dbReference type="SAM" id="MobiDB-lite"/>
    </source>
</evidence>
<dbReference type="EMBL" id="AP029263">
    <property type="protein sequence ID" value="BFF90950.1"/>
    <property type="molecule type" value="Genomic_DNA"/>
</dbReference>
<feature type="compositionally biased region" description="Polar residues" evidence="1">
    <location>
        <begin position="712"/>
        <end position="722"/>
    </location>
</feature>
<feature type="compositionally biased region" description="Basic and acidic residues" evidence="1">
    <location>
        <begin position="546"/>
        <end position="558"/>
    </location>
</feature>
<feature type="compositionally biased region" description="Polar residues" evidence="1">
    <location>
        <begin position="1165"/>
        <end position="1176"/>
    </location>
</feature>
<feature type="region of interest" description="Disordered" evidence="1">
    <location>
        <begin position="667"/>
        <end position="809"/>
    </location>
</feature>
<feature type="compositionally biased region" description="Basic and acidic residues" evidence="1">
    <location>
        <begin position="966"/>
        <end position="980"/>
    </location>
</feature>
<reference evidence="2 3" key="1">
    <citation type="submission" date="2024-02" db="EMBL/GenBank/DDBJ databases">
        <title>A chromosome-level genome assembly of Drosophila madeirensis, a fruit fly species endemic to Madeira island.</title>
        <authorList>
            <person name="Tomihara K."/>
            <person name="Llopart A."/>
            <person name="Yamamoto D."/>
        </authorList>
    </citation>
    <scope>NUCLEOTIDE SEQUENCE [LARGE SCALE GENOMIC DNA]</scope>
    <source>
        <strain evidence="2 3">RF1</strain>
    </source>
</reference>
<keyword evidence="3" id="KW-1185">Reference proteome</keyword>
<accession>A0AAU9F5G4</accession>
<feature type="region of interest" description="Disordered" evidence="1">
    <location>
        <begin position="952"/>
        <end position="980"/>
    </location>
</feature>
<name>A0AAU9F5G4_DROMD</name>
<feature type="region of interest" description="Disordered" evidence="1">
    <location>
        <begin position="1165"/>
        <end position="1184"/>
    </location>
</feature>
<gene>
    <name evidence="2" type="ORF">DMAD_09356</name>
</gene>
<feature type="region of interest" description="Disordered" evidence="1">
    <location>
        <begin position="539"/>
        <end position="648"/>
    </location>
</feature>
<feature type="region of interest" description="Disordered" evidence="1">
    <location>
        <begin position="997"/>
        <end position="1111"/>
    </location>
</feature>
<feature type="compositionally biased region" description="Basic and acidic residues" evidence="1">
    <location>
        <begin position="305"/>
        <end position="320"/>
    </location>
</feature>
<feature type="compositionally biased region" description="Acidic residues" evidence="1">
    <location>
        <begin position="1075"/>
        <end position="1085"/>
    </location>
</feature>
<feature type="compositionally biased region" description="Low complexity" evidence="1">
    <location>
        <begin position="91"/>
        <end position="101"/>
    </location>
</feature>
<proteinExistence type="predicted"/>
<feature type="compositionally biased region" description="Polar residues" evidence="1">
    <location>
        <begin position="798"/>
        <end position="809"/>
    </location>
</feature>
<feature type="compositionally biased region" description="Low complexity" evidence="1">
    <location>
        <begin position="281"/>
        <end position="296"/>
    </location>
</feature>
<evidence type="ECO:0000313" key="2">
    <source>
        <dbReference type="EMBL" id="BFF90950.1"/>
    </source>
</evidence>
<protein>
    <submittedName>
        <fullName evidence="2">Protein slender lobes</fullName>
    </submittedName>
</protein>
<feature type="region of interest" description="Disordered" evidence="1">
    <location>
        <begin position="1298"/>
        <end position="1352"/>
    </location>
</feature>
<feature type="compositionally biased region" description="Basic and acidic residues" evidence="1">
    <location>
        <begin position="262"/>
        <end position="277"/>
    </location>
</feature>
<feature type="compositionally biased region" description="Polar residues" evidence="1">
    <location>
        <begin position="143"/>
        <end position="170"/>
    </location>
</feature>
<feature type="compositionally biased region" description="Acidic residues" evidence="1">
    <location>
        <begin position="761"/>
        <end position="777"/>
    </location>
</feature>
<feature type="compositionally biased region" description="Polar residues" evidence="1">
    <location>
        <begin position="1058"/>
        <end position="1069"/>
    </location>
</feature>
<feature type="region of interest" description="Disordered" evidence="1">
    <location>
        <begin position="358"/>
        <end position="444"/>
    </location>
</feature>
<feature type="compositionally biased region" description="Basic and acidic residues" evidence="1">
    <location>
        <begin position="607"/>
        <end position="632"/>
    </location>
</feature>
<feature type="region of interest" description="Disordered" evidence="1">
    <location>
        <begin position="503"/>
        <end position="527"/>
    </location>
</feature>
<feature type="compositionally biased region" description="Polar residues" evidence="1">
    <location>
        <begin position="872"/>
        <end position="885"/>
    </location>
</feature>
<feature type="region of interest" description="Disordered" evidence="1">
    <location>
        <begin position="1"/>
        <end position="344"/>
    </location>
</feature>
<feature type="compositionally biased region" description="Basic and acidic residues" evidence="1">
    <location>
        <begin position="392"/>
        <end position="401"/>
    </location>
</feature>
<feature type="compositionally biased region" description="Acidic residues" evidence="1">
    <location>
        <begin position="889"/>
        <end position="904"/>
    </location>
</feature>
<feature type="region of interest" description="Disordered" evidence="1">
    <location>
        <begin position="846"/>
        <end position="926"/>
    </location>
</feature>
<sequence length="1367" mass="151645">MDENTENTEGVRVTRARTRRLSALDTDSRPGTPLLDTASERGTASPRPTRRTRLNSATELLRTPTRTTRASVVRAETPEPTTPASVKRAARTPAKTTRAVRQQQPLKEETVEELEPDDNDKPSNNPSPAPALGSPTGERRITRSMSQTPPAAYRSANNTPLPVSEQQQPLQPDASISAEEQPAVPIANKNKQSTGGRTRLPVRVENLSASTGTEALNKSLASEVPKSPSTELQVKEVREETSSSSSPQKMEAQVESLASEMAKAEDKQAAEKSETRTESLAVEMAKAEANANMEAEAQTKTPAKSPERRESVDLLEKVSEDIETIEIPSELLKSGEAQKDKELDAEVELEQKIIENAASKSIIEDEAFESPASPDPELQPLDSSPLAPKQLFMEDKPREEPQQPPDVEPMEKNNNSAFKEMAMEVDEEEEIPFKDAEPIEGSTADVIDAAAERQEETPLGSHRLSHGMKIIDNVQLPALTPGIKARLVTSDSVDSKKSVCFESDSADAEADKVKFPKTPARSKSRPAFTLDISQMMAKADTPTLKPDTETLQKADTPLKAETPLKAAALKARNSSTPIPKDDREASMSMLKPAPARIDCLKPWDQVEAERAEEALKAENKDKDNDKAKSEPKRSKKISSVLRMNSDDEEYEDFEFLSEYVDNEVEVAPDDYVSGDSMASSERRDLEEIEIVDEGESVGSQDTDESIDEQSEGNDSFVVSDTSEVGELRYSSNELEDEEDEHSEEKSPKVKQQRARIIIMESSEDEQPEDKPEEEEKEEKEKPEQEHPEVEEKQLAMPKNQSDCSSNASKLSEAAQILIGSQEHYSTSETELENSRKLFLNEINKSECLNKTAPRLDMTAMEVDSTDDEASDNGETPQADIGNQSVYEVLDSEEDDEEGAEEEQVASESSSKNKSSSFVRQQKQKVNDEEAVLAELASSDLTHLETMFNPLQKSRRQSLYMPSPEMAAKEPKLQRRSERGMVNDFCPSQSFVEMLAERKSHQSKRKRLSKSFSGAAEELEVMEVRQEHKRAKNTHNESSASMEEELHVEEPASLEEDCQSPNKQNEQTEGQPKEPENDEELGDATEDIPPKEEPEMVQSKNEAEKAQPLGKWSKNAQHYMEFCDLILQRANEAKLEQKKQQIATGKKPKRIVSEAVLTSVVAPQTTTATVSSSTGHVPSSKPVQPKKEVKRLQAARHAVSHAVNFLVPQPAASKEPRSLVRKLSPQPPLEAKMKTKKIIKKKSQLVSPVKSSDEENHHKSSVVNRIKTNAGYVTVAMDDAPEPRIELIKTRSGIIRVEPATPKQKYFREEPNSPPPNRNFREVRVPAGGAHKKSKQQKQQPKGGGHVATENPAMLSALRFKEQIFGRK</sequence>
<feature type="compositionally biased region" description="Basic and acidic residues" evidence="1">
    <location>
        <begin position="778"/>
        <end position="793"/>
    </location>
</feature>
<feature type="compositionally biased region" description="Low complexity" evidence="1">
    <location>
        <begin position="905"/>
        <end position="916"/>
    </location>
</feature>
<feature type="compositionally biased region" description="Polar residues" evidence="1">
    <location>
        <begin position="207"/>
        <end position="220"/>
    </location>
</feature>
<dbReference type="Proteomes" id="UP001500889">
    <property type="component" value="Chromosome O"/>
</dbReference>
<feature type="compositionally biased region" description="Acidic residues" evidence="1">
    <location>
        <begin position="686"/>
        <end position="711"/>
    </location>
</feature>